<accession>A0A4C1SU48</accession>
<protein>
    <submittedName>
        <fullName evidence="3">Uncharacterized protein</fullName>
    </submittedName>
</protein>
<dbReference type="EMBL" id="BGZK01003932">
    <property type="protein sequence ID" value="GBP05672.1"/>
    <property type="molecule type" value="Genomic_DNA"/>
</dbReference>
<feature type="chain" id="PRO_5020032921" evidence="2">
    <location>
        <begin position="28"/>
        <end position="93"/>
    </location>
</feature>
<keyword evidence="4" id="KW-1185">Reference proteome</keyword>
<gene>
    <name evidence="3" type="ORF">EVAR_68566_1</name>
</gene>
<reference evidence="3 4" key="1">
    <citation type="journal article" date="2019" name="Commun. Biol.">
        <title>The bagworm genome reveals a unique fibroin gene that provides high tensile strength.</title>
        <authorList>
            <person name="Kono N."/>
            <person name="Nakamura H."/>
            <person name="Ohtoshi R."/>
            <person name="Tomita M."/>
            <person name="Numata K."/>
            <person name="Arakawa K."/>
        </authorList>
    </citation>
    <scope>NUCLEOTIDE SEQUENCE [LARGE SCALE GENOMIC DNA]</scope>
</reference>
<name>A0A4C1SU48_EUMVA</name>
<feature type="region of interest" description="Disordered" evidence="1">
    <location>
        <begin position="33"/>
        <end position="54"/>
    </location>
</feature>
<evidence type="ECO:0000313" key="3">
    <source>
        <dbReference type="EMBL" id="GBP05672.1"/>
    </source>
</evidence>
<dbReference type="Proteomes" id="UP000299102">
    <property type="component" value="Unassembled WGS sequence"/>
</dbReference>
<feature type="compositionally biased region" description="Basic and acidic residues" evidence="1">
    <location>
        <begin position="39"/>
        <end position="54"/>
    </location>
</feature>
<evidence type="ECO:0000256" key="2">
    <source>
        <dbReference type="SAM" id="SignalP"/>
    </source>
</evidence>
<proteinExistence type="predicted"/>
<comment type="caution">
    <text evidence="3">The sequence shown here is derived from an EMBL/GenBank/DDBJ whole genome shotgun (WGS) entry which is preliminary data.</text>
</comment>
<evidence type="ECO:0000313" key="4">
    <source>
        <dbReference type="Proteomes" id="UP000299102"/>
    </source>
</evidence>
<organism evidence="3 4">
    <name type="scientific">Eumeta variegata</name>
    <name type="common">Bagworm moth</name>
    <name type="synonym">Eumeta japonica</name>
    <dbReference type="NCBI Taxonomy" id="151549"/>
    <lineage>
        <taxon>Eukaryota</taxon>
        <taxon>Metazoa</taxon>
        <taxon>Ecdysozoa</taxon>
        <taxon>Arthropoda</taxon>
        <taxon>Hexapoda</taxon>
        <taxon>Insecta</taxon>
        <taxon>Pterygota</taxon>
        <taxon>Neoptera</taxon>
        <taxon>Endopterygota</taxon>
        <taxon>Lepidoptera</taxon>
        <taxon>Glossata</taxon>
        <taxon>Ditrysia</taxon>
        <taxon>Tineoidea</taxon>
        <taxon>Psychidae</taxon>
        <taxon>Oiketicinae</taxon>
        <taxon>Eumeta</taxon>
    </lineage>
</organism>
<evidence type="ECO:0000256" key="1">
    <source>
        <dbReference type="SAM" id="MobiDB-lite"/>
    </source>
</evidence>
<feature type="signal peptide" evidence="2">
    <location>
        <begin position="1"/>
        <end position="27"/>
    </location>
</feature>
<sequence length="93" mass="10950">MGRWSLGTFPGLYSLVILELSVAPSKLEPWLAAESKSQTGREAESGVETRRYRNRERNRDHNQIFAFRMPRYMETFDRLVIHFDLISDVDMKE</sequence>
<keyword evidence="2" id="KW-0732">Signal</keyword>
<dbReference type="AlphaFoldDB" id="A0A4C1SU48"/>